<evidence type="ECO:0000259" key="10">
    <source>
        <dbReference type="Pfam" id="PF23559"/>
    </source>
</evidence>
<dbReference type="Gene3D" id="3.40.50.300">
    <property type="entry name" value="P-loop containing nucleotide triphosphate hydrolases"/>
    <property type="match status" value="2"/>
</dbReference>
<evidence type="ECO:0000256" key="2">
    <source>
        <dbReference type="ARBA" id="ARBA00022614"/>
    </source>
</evidence>
<evidence type="ECO:0008006" key="13">
    <source>
        <dbReference type="Google" id="ProtNLM"/>
    </source>
</evidence>
<proteinExistence type="inferred from homology"/>
<evidence type="ECO:0000313" key="11">
    <source>
        <dbReference type="EMBL" id="KAH7522713.1"/>
    </source>
</evidence>
<feature type="domain" description="NB-ARC" evidence="8">
    <location>
        <begin position="73"/>
        <end position="174"/>
    </location>
</feature>
<dbReference type="Pfam" id="PF13855">
    <property type="entry name" value="LRR_8"/>
    <property type="match status" value="1"/>
</dbReference>
<evidence type="ECO:0000313" key="12">
    <source>
        <dbReference type="Proteomes" id="UP000813462"/>
    </source>
</evidence>
<keyword evidence="2" id="KW-0433">Leucine-rich repeat</keyword>
<dbReference type="GO" id="GO:0005524">
    <property type="term" value="F:ATP binding"/>
    <property type="evidence" value="ECO:0007669"/>
    <property type="project" value="UniProtKB-KW"/>
</dbReference>
<keyword evidence="3" id="KW-0677">Repeat</keyword>
<evidence type="ECO:0000256" key="7">
    <source>
        <dbReference type="SAM" id="Coils"/>
    </source>
</evidence>
<keyword evidence="5" id="KW-0611">Plant defense</keyword>
<evidence type="ECO:0000256" key="3">
    <source>
        <dbReference type="ARBA" id="ARBA00022737"/>
    </source>
</evidence>
<organism evidence="11 12">
    <name type="scientific">Ziziphus jujuba var. spinosa</name>
    <dbReference type="NCBI Taxonomy" id="714518"/>
    <lineage>
        <taxon>Eukaryota</taxon>
        <taxon>Viridiplantae</taxon>
        <taxon>Streptophyta</taxon>
        <taxon>Embryophyta</taxon>
        <taxon>Tracheophyta</taxon>
        <taxon>Spermatophyta</taxon>
        <taxon>Magnoliopsida</taxon>
        <taxon>eudicotyledons</taxon>
        <taxon>Gunneridae</taxon>
        <taxon>Pentapetalae</taxon>
        <taxon>rosids</taxon>
        <taxon>fabids</taxon>
        <taxon>Rosales</taxon>
        <taxon>Rhamnaceae</taxon>
        <taxon>Paliureae</taxon>
        <taxon>Ziziphus</taxon>
    </lineage>
</organism>
<dbReference type="PRINTS" id="PR00364">
    <property type="entry name" value="DISEASERSIST"/>
</dbReference>
<dbReference type="SUPFAM" id="SSF52540">
    <property type="entry name" value="P-loop containing nucleoside triphosphate hydrolases"/>
    <property type="match status" value="2"/>
</dbReference>
<accession>A0A978V5T0</accession>
<feature type="domain" description="Disease resistance protein At4g27190-like leucine-rich repeats" evidence="9">
    <location>
        <begin position="1144"/>
        <end position="1261"/>
    </location>
</feature>
<evidence type="ECO:0000256" key="1">
    <source>
        <dbReference type="ARBA" id="ARBA00008894"/>
    </source>
</evidence>
<dbReference type="GO" id="GO:0006952">
    <property type="term" value="P:defense response"/>
    <property type="evidence" value="ECO:0007669"/>
    <property type="project" value="UniProtKB-KW"/>
</dbReference>
<dbReference type="Proteomes" id="UP000813462">
    <property type="component" value="Unassembled WGS sequence"/>
</dbReference>
<name>A0A978V5T0_ZIZJJ</name>
<dbReference type="EMBL" id="JAEACU010000007">
    <property type="protein sequence ID" value="KAH7522713.1"/>
    <property type="molecule type" value="Genomic_DNA"/>
</dbReference>
<dbReference type="InterPro" id="IPR032675">
    <property type="entry name" value="LRR_dom_sf"/>
</dbReference>
<keyword evidence="7" id="KW-0175">Coiled coil</keyword>
<feature type="domain" description="Disease resistance protein winged helix" evidence="10">
    <location>
        <begin position="715"/>
        <end position="785"/>
    </location>
</feature>
<dbReference type="Gene3D" id="1.10.10.10">
    <property type="entry name" value="Winged helix-like DNA-binding domain superfamily/Winged helix DNA-binding domain"/>
    <property type="match status" value="1"/>
</dbReference>
<protein>
    <recommendedName>
        <fullName evidence="13">Disease resistance protein At4g27220</fullName>
    </recommendedName>
</protein>
<keyword evidence="4" id="KW-0547">Nucleotide-binding</keyword>
<comment type="similarity">
    <text evidence="1">Belongs to the disease resistance NB-LRR family.</text>
</comment>
<dbReference type="SMART" id="SM00369">
    <property type="entry name" value="LRR_TYP"/>
    <property type="match status" value="4"/>
</dbReference>
<dbReference type="InterPro" id="IPR058922">
    <property type="entry name" value="WHD_DRP"/>
</dbReference>
<dbReference type="Pfam" id="PF23559">
    <property type="entry name" value="WHD_DRP"/>
    <property type="match status" value="1"/>
</dbReference>
<keyword evidence="6" id="KW-0067">ATP-binding</keyword>
<dbReference type="InterPro" id="IPR002182">
    <property type="entry name" value="NB-ARC"/>
</dbReference>
<dbReference type="Pfam" id="PF23247">
    <property type="entry name" value="LRR_RPS2"/>
    <property type="match status" value="1"/>
</dbReference>
<dbReference type="InterPro" id="IPR042197">
    <property type="entry name" value="Apaf_helical"/>
</dbReference>
<dbReference type="InterPro" id="IPR027417">
    <property type="entry name" value="P-loop_NTPase"/>
</dbReference>
<reference evidence="11" key="1">
    <citation type="journal article" date="2021" name="Front. Plant Sci.">
        <title>Chromosome-Scale Genome Assembly for Chinese Sour Jujube and Insights Into Its Genome Evolution and Domestication Signature.</title>
        <authorList>
            <person name="Shen L.-Y."/>
            <person name="Luo H."/>
            <person name="Wang X.-L."/>
            <person name="Wang X.-M."/>
            <person name="Qiu X.-J."/>
            <person name="Liu H."/>
            <person name="Zhou S.-S."/>
            <person name="Jia K.-H."/>
            <person name="Nie S."/>
            <person name="Bao Y.-T."/>
            <person name="Zhang R.-G."/>
            <person name="Yun Q.-Z."/>
            <person name="Chai Y.-H."/>
            <person name="Lu J.-Y."/>
            <person name="Li Y."/>
            <person name="Zhao S.-W."/>
            <person name="Mao J.-F."/>
            <person name="Jia S.-G."/>
            <person name="Mao Y.-M."/>
        </authorList>
    </citation>
    <scope>NUCLEOTIDE SEQUENCE</scope>
    <source>
        <strain evidence="11">AT0</strain>
        <tissue evidence="11">Leaf</tissue>
    </source>
</reference>
<dbReference type="FunFam" id="3.40.50.300:FF:001091">
    <property type="entry name" value="Probable disease resistance protein At1g61300"/>
    <property type="match status" value="1"/>
</dbReference>
<sequence length="1275" mass="144679">MKEADDFIWSNWISKGQAKIEIPGAKKLLERLEKGNQEFRKELFHSSVCNHIDNQGICFYDSSLLLSSLVDLVQGDIAKTIGLDLGNDDGERRRAAKLAGGLRKLNNFVLILDDVWQHIPLDRVGLPNSGNGCKLIIASRSLEVCRKIGCEEYIKVEPVTEKEAWELFSEKLGHDRTFAPQIEPITKSLTKKCSGLPLGIITMAGCMRDVEDITEWNDTLERMKGSIVEHDDDMGIEVFQVLKYSYDMLKDPTVQQCFLHCSLFPEDYKIPREMLIEHFIDERLVDGMRSRQAELNRGHTILNKLENVCLLEGSLDTRRSGRACSGMEYIETAMSIVEGVTNYEGIDEKMKKLKRKLKHLRSREEDVKEELKHAEGLSLKKPRKVVENWLKNVGNIKNQVEQMEQQIQETRWFSHLPLERKMGMLTEQVAELDQQGQFPEGLTLEAHGSKHVKFITTKLIGQTFQEHKDVIWECLRSNNVSKIGIYGMGGVGKTTLLIDIHNELLDHPNFSVSWVTASQEFRIHKLQNDIAKTIKLELENDDDGRKRAAQLAWHLRNMNNFVLILDDVWQHFPLDRVGIPTGGNGCKLILTSRSLEVCRKIGCEEHIKVQPLSEKDAWELFTEKLGHETLSHEIEPIAKLLAKKCSGLPLGIITMAGCMREVEDISEWSDALGKMNESVVEDDDDMSTEVFQVLKYSYDRLKDPKVKQCFLYCSLFPEDFEIERETLVEYFIDERLVDGMRSRQAELNRGLAILNKLENGCLLEGIVKANGKKYVKMHDLVRSMAIKIAKVNSPILVKAGEQLKEIPAEEKWSKDFIKVSLMENNISDIPDSVSPNCPKLSTLMLNHNHCLRSIPDCFFSYMPQLSVLDLSYTHIENLPTSISDLVNLTALRLEGCMRLQHIPSLANLKVLRRLNLSLTGITEVPQGMEMLFNLRYLNLDGTGIKMIPDCIFAKLSCLQYLGIDNVITISSKLKVRGVEMVKLRKLETLKGQLYDMEDFNAYVRWRENNGGPNNYLLQVGQYFLSHSSLMKTYDRAVCLKECKISKSKGGEDSLVLPTDVQFLHIRKCNDASSLCDIASLNNATQLRDCEIHICEGMENMVCCCSCSLPLLQSLQSLWLFGLSKLRALIGGEICCASKSASPSSKLLLQTAMFSSLTRLQIFDCPKLKRLFTPVLLSNLKHLEVLTVEKCEQMVEIIGEALDESDDCINQQEPISSTSIILALPKLSNLRLLCLPELKRFCYKEIIFDSLVKIYTNSCPKLSFNGQPAHAYSSSC</sequence>
<evidence type="ECO:0000256" key="4">
    <source>
        <dbReference type="ARBA" id="ARBA00022741"/>
    </source>
</evidence>
<dbReference type="InterPro" id="IPR057135">
    <property type="entry name" value="At4g27190-like_LRR"/>
</dbReference>
<dbReference type="InterPro" id="IPR001611">
    <property type="entry name" value="Leu-rich_rpt"/>
</dbReference>
<evidence type="ECO:0000259" key="8">
    <source>
        <dbReference type="Pfam" id="PF00931"/>
    </source>
</evidence>
<dbReference type="AlphaFoldDB" id="A0A978V5T0"/>
<dbReference type="InterPro" id="IPR050905">
    <property type="entry name" value="Plant_NBS-LRR"/>
</dbReference>
<dbReference type="SUPFAM" id="SSF52058">
    <property type="entry name" value="L domain-like"/>
    <property type="match status" value="1"/>
</dbReference>
<dbReference type="Gene3D" id="3.80.10.10">
    <property type="entry name" value="Ribonuclease Inhibitor"/>
    <property type="match status" value="1"/>
</dbReference>
<dbReference type="Pfam" id="PF00931">
    <property type="entry name" value="NB-ARC"/>
    <property type="match status" value="2"/>
</dbReference>
<evidence type="ECO:0000256" key="5">
    <source>
        <dbReference type="ARBA" id="ARBA00022821"/>
    </source>
</evidence>
<dbReference type="PANTHER" id="PTHR33463:SF187">
    <property type="entry name" value="AND NB-ARC DOMAIN DISEASE RESISTANCE PROTEIN, PUTATIVE-RELATED"/>
    <property type="match status" value="1"/>
</dbReference>
<dbReference type="Gene3D" id="1.10.8.430">
    <property type="entry name" value="Helical domain of apoptotic protease-activating factors"/>
    <property type="match status" value="2"/>
</dbReference>
<feature type="domain" description="NB-ARC" evidence="8">
    <location>
        <begin position="465"/>
        <end position="629"/>
    </location>
</feature>
<dbReference type="InterPro" id="IPR003591">
    <property type="entry name" value="Leu-rich_rpt_typical-subtyp"/>
</dbReference>
<evidence type="ECO:0000256" key="6">
    <source>
        <dbReference type="ARBA" id="ARBA00022840"/>
    </source>
</evidence>
<dbReference type="GO" id="GO:0043531">
    <property type="term" value="F:ADP binding"/>
    <property type="evidence" value="ECO:0007669"/>
    <property type="project" value="InterPro"/>
</dbReference>
<dbReference type="FunFam" id="1.10.10.10:FF:000322">
    <property type="entry name" value="Probable disease resistance protein At1g63360"/>
    <property type="match status" value="1"/>
</dbReference>
<dbReference type="InterPro" id="IPR036388">
    <property type="entry name" value="WH-like_DNA-bd_sf"/>
</dbReference>
<feature type="coiled-coil region" evidence="7">
    <location>
        <begin position="343"/>
        <end position="406"/>
    </location>
</feature>
<dbReference type="PANTHER" id="PTHR33463">
    <property type="entry name" value="NB-ARC DOMAIN-CONTAINING PROTEIN-RELATED"/>
    <property type="match status" value="1"/>
</dbReference>
<evidence type="ECO:0000259" key="9">
    <source>
        <dbReference type="Pfam" id="PF23247"/>
    </source>
</evidence>
<gene>
    <name evidence="11" type="ORF">FEM48_Zijuj07G0167700</name>
</gene>
<comment type="caution">
    <text evidence="11">The sequence shown here is derived from an EMBL/GenBank/DDBJ whole genome shotgun (WGS) entry which is preliminary data.</text>
</comment>